<dbReference type="EMBL" id="JABZMI010000328">
    <property type="protein sequence ID" value="MBF1166007.1"/>
    <property type="molecule type" value="Genomic_DNA"/>
</dbReference>
<gene>
    <name evidence="2" type="ORF">HXL68_13325</name>
</gene>
<protein>
    <submittedName>
        <fullName evidence="2">TIGR03088 family PEP-CTERM/XrtA system glycosyltransferase</fullName>
    </submittedName>
</protein>
<sequence>MKDSRPLVAHVMYRFDTGGLENGIVNLINHMPASAYRHAVIALTEITDFRQRIQRDDVEFIALNKAPGHLLWIYPELFRLFRRLRPAIVHTRNLAALEAQVPAWLAGVKGRIHGEHGRDVGDYDGKNKKYQWIRRLYSPFVKHYIALSRDLADYLTHTIGITGHRVAQIYNGVDATRFQPANSRQPIPGSPFHGAHDWLVGTAGRMQTVKDQTNLAQAFVLAIQQAPRLRSRLRLIMVGDGPLRAASQAILDKAGMADLAWLPGERQDVPDVMRGLDCFVLPSIAEGVSNTILEAMASGLPVIATAVGGNPELVVEGESGLLVPPSNPIELAAALIELADDPERARAMGKHGRQLVESNYSMGAMVRHYQQLYDRLFYGKMRQQPDAH</sequence>
<dbReference type="InterPro" id="IPR017522">
    <property type="entry name" value="Sugar_tfrase_PEP-CTERM_Stp2"/>
</dbReference>
<dbReference type="Proteomes" id="UP000718593">
    <property type="component" value="Unassembled WGS sequence"/>
</dbReference>
<dbReference type="Pfam" id="PF13692">
    <property type="entry name" value="Glyco_trans_1_4"/>
    <property type="match status" value="1"/>
</dbReference>
<comment type="caution">
    <text evidence="2">The sequence shown here is derived from an EMBL/GenBank/DDBJ whole genome shotgun (WGS) entry which is preliminary data.</text>
</comment>
<dbReference type="PANTHER" id="PTHR12526:SF630">
    <property type="entry name" value="GLYCOSYLTRANSFERASE"/>
    <property type="match status" value="1"/>
</dbReference>
<evidence type="ECO:0000313" key="2">
    <source>
        <dbReference type="EMBL" id="MBF1166007.1"/>
    </source>
</evidence>
<dbReference type="PANTHER" id="PTHR12526">
    <property type="entry name" value="GLYCOSYLTRANSFERASE"/>
    <property type="match status" value="1"/>
</dbReference>
<dbReference type="InterPro" id="IPR028098">
    <property type="entry name" value="Glyco_trans_4-like_N"/>
</dbReference>
<dbReference type="Gene3D" id="3.40.50.2000">
    <property type="entry name" value="Glycogen Phosphorylase B"/>
    <property type="match status" value="2"/>
</dbReference>
<accession>A0A930G2L5</accession>
<organism evidence="2 3">
    <name type="scientific">Dechloromonas agitata</name>
    <dbReference type="NCBI Taxonomy" id="73030"/>
    <lineage>
        <taxon>Bacteria</taxon>
        <taxon>Pseudomonadati</taxon>
        <taxon>Pseudomonadota</taxon>
        <taxon>Betaproteobacteria</taxon>
        <taxon>Rhodocyclales</taxon>
        <taxon>Azonexaceae</taxon>
        <taxon>Dechloromonas</taxon>
    </lineage>
</organism>
<proteinExistence type="predicted"/>
<name>A0A930G2L5_9RHOO</name>
<dbReference type="GO" id="GO:0016757">
    <property type="term" value="F:glycosyltransferase activity"/>
    <property type="evidence" value="ECO:0007669"/>
    <property type="project" value="UniProtKB-ARBA"/>
</dbReference>
<reference evidence="2" key="1">
    <citation type="submission" date="2020-04" db="EMBL/GenBank/DDBJ databases">
        <title>Deep metagenomics examines the oral microbiome during advanced dental caries in children, revealing novel taxa and co-occurrences with host molecules.</title>
        <authorList>
            <person name="Baker J.L."/>
            <person name="Morton J.T."/>
            <person name="Dinis M."/>
            <person name="Alvarez R."/>
            <person name="Tran N.C."/>
            <person name="Knight R."/>
            <person name="Edlund A."/>
        </authorList>
    </citation>
    <scope>NUCLEOTIDE SEQUENCE</scope>
    <source>
        <strain evidence="2">JCVI_32_bin.24</strain>
    </source>
</reference>
<dbReference type="NCBIfam" id="TIGR03088">
    <property type="entry name" value="stp2"/>
    <property type="match status" value="1"/>
</dbReference>
<evidence type="ECO:0000313" key="3">
    <source>
        <dbReference type="Proteomes" id="UP000718593"/>
    </source>
</evidence>
<feature type="domain" description="Glycosyltransferase subfamily 4-like N-terminal" evidence="1">
    <location>
        <begin position="18"/>
        <end position="177"/>
    </location>
</feature>
<dbReference type="AlphaFoldDB" id="A0A930G2L5"/>
<evidence type="ECO:0000259" key="1">
    <source>
        <dbReference type="Pfam" id="PF13439"/>
    </source>
</evidence>
<dbReference type="SUPFAM" id="SSF53756">
    <property type="entry name" value="UDP-Glycosyltransferase/glycogen phosphorylase"/>
    <property type="match status" value="1"/>
</dbReference>
<dbReference type="Pfam" id="PF13439">
    <property type="entry name" value="Glyco_transf_4"/>
    <property type="match status" value="1"/>
</dbReference>